<dbReference type="Gene3D" id="2.20.130.20">
    <property type="match status" value="1"/>
</dbReference>
<keyword evidence="3" id="KW-1185">Reference proteome</keyword>
<dbReference type="InterPro" id="IPR008930">
    <property type="entry name" value="Terpenoid_cyclase/PrenylTrfase"/>
</dbReference>
<protein>
    <recommendedName>
        <fullName evidence="1">Alpha-2-macroglobulin domain-containing protein</fullName>
    </recommendedName>
</protein>
<dbReference type="Gene3D" id="1.50.10.20">
    <property type="match status" value="1"/>
</dbReference>
<dbReference type="InterPro" id="IPR011626">
    <property type="entry name" value="Alpha-macroglobulin_TED"/>
</dbReference>
<organism evidence="2 3">
    <name type="scientific">Nibricoccus aquaticus</name>
    <dbReference type="NCBI Taxonomy" id="2576891"/>
    <lineage>
        <taxon>Bacteria</taxon>
        <taxon>Pseudomonadati</taxon>
        <taxon>Verrucomicrobiota</taxon>
        <taxon>Opitutia</taxon>
        <taxon>Opitutales</taxon>
        <taxon>Opitutaceae</taxon>
        <taxon>Nibricoccus</taxon>
    </lineage>
</organism>
<reference evidence="2 3" key="1">
    <citation type="submission" date="2017-09" db="EMBL/GenBank/DDBJ databases">
        <title>Complete genome sequence of Verrucomicrobial strain HZ-65, isolated from freshwater.</title>
        <authorList>
            <person name="Choi A."/>
        </authorList>
    </citation>
    <scope>NUCLEOTIDE SEQUENCE [LARGE SCALE GENOMIC DNA]</scope>
    <source>
        <strain evidence="2 3">HZ-65</strain>
    </source>
</reference>
<dbReference type="Pfam" id="PF17973">
    <property type="entry name" value="bMG10"/>
    <property type="match status" value="1"/>
</dbReference>
<dbReference type="EMBL" id="CP023344">
    <property type="protein sequence ID" value="ATC64449.1"/>
    <property type="molecule type" value="Genomic_DNA"/>
</dbReference>
<dbReference type="GO" id="GO:0005615">
    <property type="term" value="C:extracellular space"/>
    <property type="evidence" value="ECO:0007669"/>
    <property type="project" value="InterPro"/>
</dbReference>
<evidence type="ECO:0000313" key="2">
    <source>
        <dbReference type="EMBL" id="ATC64449.1"/>
    </source>
</evidence>
<name>A0A290Q726_9BACT</name>
<dbReference type="KEGG" id="vbh:CMV30_11060"/>
<dbReference type="SUPFAM" id="SSF48239">
    <property type="entry name" value="Terpenoid cyclases/Protein prenyltransferases"/>
    <property type="match status" value="1"/>
</dbReference>
<dbReference type="PANTHER" id="PTHR40094:SF1">
    <property type="entry name" value="UBIQUITIN DOMAIN-CONTAINING PROTEIN"/>
    <property type="match status" value="1"/>
</dbReference>
<proteinExistence type="predicted"/>
<dbReference type="InterPro" id="IPR051802">
    <property type="entry name" value="YfhM-like"/>
</dbReference>
<dbReference type="InterPro" id="IPR041246">
    <property type="entry name" value="Bact_MG10"/>
</dbReference>
<sequence>MRSSFAGGGHSGLAPVENPSASFPMRLSLLPFAAAVLLSFAPLSAQTLGLAPEPAPKTAGEKRAAYDARLAEAKKRAAEKSWALAREAYAAALPFAPDAEAKRWCELWVLDATWRSGVPQKHGEYADVVVAFEKLLAPYAKTSERDDYWVAVIESLAAAKRAQPWHFRNYKTPGTDELAVAEYLAAQPETPAAAARYAAFLGRLTELDDRYFEPTADWRERLMQHRMQAARVIADPVARARWMVRTADFAAKEAVSSERCARLYADALEAAKGTVFQPLAEAREFLWRADNGRLTPDAKRRPDLPAWLVEIERLQIALTALPVEEPLRQPALKQLNDLRITWTERHVEFSIEDIFRPEERVRFTVGAAYVGQMGFEVHRLSPADWAKIHQGVHGEGMAELPMKQDKVLGWELKLTADVPAHLWQTRVMEIPEALAPGMYVLAVRDDLGRYRVRRFAVSSVAGTMVTLAENRRELFCYDSKAYAPVAPMTRAVAWLGSAKNEKPGDPITLTADANGRFVLGETGLKHFQTATLVIEGMGPVMLGESYSSWRGDGNAEGDALHLDLFLPRELYRPGETVPFKLIGRHRRDHRFVKPEGKLTLKALLDDVPVGASLEMAWDEDGAMTGEIAIPVGTRPGRVELSLFKGAEEVETVEFFTVDSFLPPPAFVSLDLAGDVMAVRRGGQMTFRVSAKYFSGGPLVGAPVEFGVRPDVFSLERENEDERGVRDAWVAEMKRKTFRGVTDAGGVATFSVELPEFLPPVFWLTPGYTVKPAGLPEMRGSEAMVATESGLRLEIAGGEKPRVVAPGEQMTLRFRYLDARGKPAPVSGEVSLIESCWQEVWLDPEGRAVTGGALIEARKMLELPAGADLPGVWKKIHAETETGVVATEAPVAGADGWASVTFTVPRAGVYHFDFNAESGRVVAVDERMFWEKAGKPALVYAVDAATRTLALKPDREWLIAPDDIGAGEKPRFLVIMPEGIRRGWLAVSGEKETRTQAFTSEGRVTLVTFDDPPLFSAQGEARLITARAERYYAGTEATFAVRHPAETIRTEIVGVPDGLRPGSRGEVTLRTSDHERRPVSATVALGVSDQAVNELLSKERESVPAFLGFDGHVRCSVSTSRRWEKKAWVVRLADPRRGLEFYEAVTSGEDEVILNAFSIPAGRAGGGSMGAMSVTAGSGGTEGASSRVVSADLSSRSDGIIEKPARPEPTSTVLGQVFGAEPKPVVTLRRHFVSTAFWAPGVKTDAKGEARVAFTFPDNLTEWRLAAYAIGKDGNSFGTATAFAKTTLPFQTRLSAPRFLVAGDMGTATGMLVNRTASEAKAEATIAVAGDAVRLAEREKAERTALAVSANGETRTTWSVQAKQPGTTVMTLSAHTPAEGDAMELSVPVMEDGIQQKTATSVRLRAGEKTARLSVELPVPLDAARTEVELRLSPSRAAAVLDALPYLIEYPYGCVEQTMSRFLPVVVVKKMLSDLGFDEATIKRRMLARETAKQAARREKTAGFAKLDDVVTQSLARLVAAQSYDGSFGWWPGQKNADLWMTAYVAWGLALADEAGVEVPEKLSEETNDALGKLLKHERQINDTVAWALAAVVRVVGKEMDAKAVEGAKAVFTRLYEEREKLSASGRACLLLAVKLCGTEGQRAVLLRNLENGAARVVSGDFGDTVQWGSERGYWRASEGSVETTALTLLALLESEPGHVLIEPAVNWLVLNRGSGGWSNTRDTAFAVLALSRFLSVSREAEPDAVVEIVANGKVVRRVTLDRASLLEGPAVTLEASSLKAGENQVELRRVGGKSPVYGLALMSAWATGEAVKPAGHLLEAGRTFDRQKARATLAGTLHFTPEAQPVNGSAMEGEQVVARVALTVPNDLEYVMVEVPKPAGCEPLNPLSGWDARLVRIGKSGTALAVSGAGGRDEMSADGEEAIYREEHDDKSVFFIDRLDAGNWEIRFGLRAVHRGDYRALPVQAEAMYAPEVRANSDARRLRIEAGEAR</sequence>
<accession>A0A290Q726</accession>
<dbReference type="CDD" id="cd02891">
    <property type="entry name" value="A2M_like"/>
    <property type="match status" value="1"/>
</dbReference>
<dbReference type="SMART" id="SM01419">
    <property type="entry name" value="Thiol-ester_cl"/>
    <property type="match status" value="1"/>
</dbReference>
<dbReference type="Proteomes" id="UP000217265">
    <property type="component" value="Chromosome"/>
</dbReference>
<dbReference type="InterPro" id="IPR047565">
    <property type="entry name" value="Alpha-macroglob_thiol-ester_cl"/>
</dbReference>
<dbReference type="PANTHER" id="PTHR40094">
    <property type="entry name" value="ALPHA-2-MACROGLOBULIN HOMOLOG"/>
    <property type="match status" value="1"/>
</dbReference>
<dbReference type="OrthoDB" id="9767116at2"/>
<dbReference type="GO" id="GO:0004866">
    <property type="term" value="F:endopeptidase inhibitor activity"/>
    <property type="evidence" value="ECO:0007669"/>
    <property type="project" value="InterPro"/>
</dbReference>
<dbReference type="InterPro" id="IPR001599">
    <property type="entry name" value="Macroglobln_a2"/>
</dbReference>
<dbReference type="Pfam" id="PF00207">
    <property type="entry name" value="A2M"/>
    <property type="match status" value="1"/>
</dbReference>
<evidence type="ECO:0000313" key="3">
    <source>
        <dbReference type="Proteomes" id="UP000217265"/>
    </source>
</evidence>
<feature type="domain" description="Alpha-2-macroglobulin" evidence="1">
    <location>
        <begin position="1234"/>
        <end position="1325"/>
    </location>
</feature>
<dbReference type="SMART" id="SM01360">
    <property type="entry name" value="A2M"/>
    <property type="match status" value="1"/>
</dbReference>
<evidence type="ECO:0000259" key="1">
    <source>
        <dbReference type="SMART" id="SM01360"/>
    </source>
</evidence>
<gene>
    <name evidence="2" type="ORF">CMV30_11060</name>
</gene>
<dbReference type="Pfam" id="PF07678">
    <property type="entry name" value="TED_complement"/>
    <property type="match status" value="2"/>
</dbReference>